<dbReference type="RefSeq" id="WP_238197800.1">
    <property type="nucleotide sequence ID" value="NZ_BPQZ01000021.1"/>
</dbReference>
<proteinExistence type="predicted"/>
<evidence type="ECO:0000313" key="2">
    <source>
        <dbReference type="Proteomes" id="UP001157440"/>
    </source>
</evidence>
<evidence type="ECO:0000313" key="1">
    <source>
        <dbReference type="EMBL" id="GLS73631.1"/>
    </source>
</evidence>
<organism evidence="1 2">
    <name type="scientific">Methylobacterium tardum</name>
    <dbReference type="NCBI Taxonomy" id="374432"/>
    <lineage>
        <taxon>Bacteria</taxon>
        <taxon>Pseudomonadati</taxon>
        <taxon>Pseudomonadota</taxon>
        <taxon>Alphaproteobacteria</taxon>
        <taxon>Hyphomicrobiales</taxon>
        <taxon>Methylobacteriaceae</taxon>
        <taxon>Methylobacterium</taxon>
    </lineage>
</organism>
<accession>A0AA37WUK8</accession>
<name>A0AA37WUK8_9HYPH</name>
<gene>
    <name evidence="1" type="ORF">GCM10007890_56460</name>
</gene>
<dbReference type="Proteomes" id="UP001157440">
    <property type="component" value="Unassembled WGS sequence"/>
</dbReference>
<dbReference type="AlphaFoldDB" id="A0AA37WUK8"/>
<dbReference type="EMBL" id="BSPL01000028">
    <property type="protein sequence ID" value="GLS73631.1"/>
    <property type="molecule type" value="Genomic_DNA"/>
</dbReference>
<reference evidence="2" key="1">
    <citation type="journal article" date="2019" name="Int. J. Syst. Evol. Microbiol.">
        <title>The Global Catalogue of Microorganisms (GCM) 10K type strain sequencing project: providing services to taxonomists for standard genome sequencing and annotation.</title>
        <authorList>
            <consortium name="The Broad Institute Genomics Platform"/>
            <consortium name="The Broad Institute Genome Sequencing Center for Infectious Disease"/>
            <person name="Wu L."/>
            <person name="Ma J."/>
        </authorList>
    </citation>
    <scope>NUCLEOTIDE SEQUENCE [LARGE SCALE GENOMIC DNA]</scope>
    <source>
        <strain evidence="2">NBRC 103632</strain>
    </source>
</reference>
<sequence>MTRALYTISPERQRAFRSAVVAVRDDRADDVILDAWEILSIGRATIDSTATLDVYAIAEERMAVLPAGERAKVEAALLGGPA</sequence>
<protein>
    <submittedName>
        <fullName evidence="1">Uncharacterized protein</fullName>
    </submittedName>
</protein>
<keyword evidence="2" id="KW-1185">Reference proteome</keyword>
<comment type="caution">
    <text evidence="1">The sequence shown here is derived from an EMBL/GenBank/DDBJ whole genome shotgun (WGS) entry which is preliminary data.</text>
</comment>